<dbReference type="AlphaFoldDB" id="A0AAE9ABU2"/>
<accession>A0AAE9ABU2</accession>
<proteinExistence type="predicted"/>
<organism evidence="1 2">
    <name type="scientific">Caenorhabditis briggsae</name>
    <dbReference type="NCBI Taxonomy" id="6238"/>
    <lineage>
        <taxon>Eukaryota</taxon>
        <taxon>Metazoa</taxon>
        <taxon>Ecdysozoa</taxon>
        <taxon>Nematoda</taxon>
        <taxon>Chromadorea</taxon>
        <taxon>Rhabditida</taxon>
        <taxon>Rhabditina</taxon>
        <taxon>Rhabditomorpha</taxon>
        <taxon>Rhabditoidea</taxon>
        <taxon>Rhabditidae</taxon>
        <taxon>Peloderinae</taxon>
        <taxon>Caenorhabditis</taxon>
    </lineage>
</organism>
<name>A0AAE9ABU2_CAEBR</name>
<reference evidence="1 2" key="1">
    <citation type="submission" date="2022-02" db="EMBL/GenBank/DDBJ databases">
        <title>Chromosome-level reference genomes for two strains of Caenorhabditis briggsae: an improved platform for comparative genomics.</title>
        <authorList>
            <person name="Stevens L."/>
            <person name="Andersen E.C."/>
        </authorList>
    </citation>
    <scope>NUCLEOTIDE SEQUENCE [LARGE SCALE GENOMIC DNA]</scope>
    <source>
        <strain evidence="1">QX1410_ONT</strain>
        <tissue evidence="1">Whole-organism</tissue>
    </source>
</reference>
<dbReference type="EMBL" id="CP090895">
    <property type="protein sequence ID" value="ULT91637.1"/>
    <property type="molecule type" value="Genomic_DNA"/>
</dbReference>
<protein>
    <submittedName>
        <fullName evidence="1">Uncharacterized protein</fullName>
    </submittedName>
</protein>
<gene>
    <name evidence="1" type="ORF">L3Y34_009337</name>
</gene>
<dbReference type="Proteomes" id="UP000827892">
    <property type="component" value="Chromosome V"/>
</dbReference>
<evidence type="ECO:0000313" key="1">
    <source>
        <dbReference type="EMBL" id="ULT91637.1"/>
    </source>
</evidence>
<sequence>MISSEDVVKMKKKKWLTAEEWMKIISEKTYSESLEIELNELQKLKEEGTLTIRVPKESNGKIPFDTITWSKTVRSLKIRHEPRYCMMKLFDSDVQTVRCLRYESEDISKQFLQVYFWVFTYDDYIYSHYVILTNECELPDSSNSNKRRLNTHQIDVLRNDVMPNETIVNAKRVAHERGINVTTKQLLNLNRKDRTADIDPRGPRGDIVKLIESIRAVQTDEEL</sequence>
<evidence type="ECO:0000313" key="2">
    <source>
        <dbReference type="Proteomes" id="UP000827892"/>
    </source>
</evidence>